<organism evidence="2 3">
    <name type="scientific">Phyllostomus discolor</name>
    <name type="common">pale spear-nosed bat</name>
    <dbReference type="NCBI Taxonomy" id="89673"/>
    <lineage>
        <taxon>Eukaryota</taxon>
        <taxon>Metazoa</taxon>
        <taxon>Chordata</taxon>
        <taxon>Craniata</taxon>
        <taxon>Vertebrata</taxon>
        <taxon>Euteleostomi</taxon>
        <taxon>Mammalia</taxon>
        <taxon>Eutheria</taxon>
        <taxon>Laurasiatheria</taxon>
        <taxon>Chiroptera</taxon>
        <taxon>Yangochiroptera</taxon>
        <taxon>Phyllostomidae</taxon>
        <taxon>Phyllostominae</taxon>
        <taxon>Phyllostomus</taxon>
    </lineage>
</organism>
<dbReference type="Pfam" id="PF08458">
    <property type="entry name" value="PH_2"/>
    <property type="match status" value="1"/>
</dbReference>
<dbReference type="SUPFAM" id="SSF50729">
    <property type="entry name" value="PH domain-like"/>
    <property type="match status" value="1"/>
</dbReference>
<dbReference type="AlphaFoldDB" id="A0A834A0T3"/>
<evidence type="ECO:0000259" key="1">
    <source>
        <dbReference type="PROSITE" id="PS50003"/>
    </source>
</evidence>
<dbReference type="InterPro" id="IPR011993">
    <property type="entry name" value="PH-like_dom_sf"/>
</dbReference>
<evidence type="ECO:0000313" key="3">
    <source>
        <dbReference type="Proteomes" id="UP000664940"/>
    </source>
</evidence>
<dbReference type="InterPro" id="IPR001849">
    <property type="entry name" value="PH_domain"/>
</dbReference>
<evidence type="ECO:0000313" key="2">
    <source>
        <dbReference type="EMBL" id="KAF6106083.1"/>
    </source>
</evidence>
<name>A0A834A0T3_9CHIR</name>
<accession>A0A834A0T3</accession>
<dbReference type="Proteomes" id="UP000664940">
    <property type="component" value="Unassembled WGS sequence"/>
</dbReference>
<proteinExistence type="predicted"/>
<dbReference type="PROSITE" id="PS50003">
    <property type="entry name" value="PH_DOMAIN"/>
    <property type="match status" value="1"/>
</dbReference>
<gene>
    <name evidence="2" type="ORF">HJG60_016855</name>
</gene>
<comment type="caution">
    <text evidence="2">The sequence shown here is derived from an EMBL/GenBank/DDBJ whole genome shotgun (WGS) entry which is preliminary data.</text>
</comment>
<reference evidence="2 3" key="1">
    <citation type="journal article" date="2020" name="Nature">
        <title>Six reference-quality genomes reveal evolution of bat adaptations.</title>
        <authorList>
            <person name="Jebb D."/>
            <person name="Huang Z."/>
            <person name="Pippel M."/>
            <person name="Hughes G.M."/>
            <person name="Lavrichenko K."/>
            <person name="Devanna P."/>
            <person name="Winkler S."/>
            <person name="Jermiin L.S."/>
            <person name="Skirmuntt E.C."/>
            <person name="Katzourakis A."/>
            <person name="Burkitt-Gray L."/>
            <person name="Ray D.A."/>
            <person name="Sullivan K.A.M."/>
            <person name="Roscito J.G."/>
            <person name="Kirilenko B.M."/>
            <person name="Davalos L.M."/>
            <person name="Corthals A.P."/>
            <person name="Power M.L."/>
            <person name="Jones G."/>
            <person name="Ransome R.D."/>
            <person name="Dechmann D.K.N."/>
            <person name="Locatelli A.G."/>
            <person name="Puechmaille S.J."/>
            <person name="Fedrigo O."/>
            <person name="Jarvis E.D."/>
            <person name="Hiller M."/>
            <person name="Vernes S.C."/>
            <person name="Myers E.W."/>
            <person name="Teeling E.C."/>
        </authorList>
    </citation>
    <scope>NUCLEOTIDE SEQUENCE [LARGE SCALE GENOMIC DNA]</scope>
    <source>
        <strain evidence="2">Bat1K_MPI-CBG_1</strain>
    </source>
</reference>
<sequence>MVVPAGPSMGAPKHTSDKAFFDLKTSKRVYNFCAQDGQSAQQWMDRIQSCISDA</sequence>
<feature type="domain" description="PH" evidence="1">
    <location>
        <begin position="1"/>
        <end position="52"/>
    </location>
</feature>
<dbReference type="EMBL" id="JABVXQ010000006">
    <property type="protein sequence ID" value="KAF6106083.1"/>
    <property type="molecule type" value="Genomic_DNA"/>
</dbReference>
<protein>
    <submittedName>
        <fullName evidence="2">SET binding factor 2</fullName>
    </submittedName>
</protein>
<dbReference type="Gene3D" id="2.30.29.30">
    <property type="entry name" value="Pleckstrin-homology domain (PH domain)/Phosphotyrosine-binding domain (PTB)"/>
    <property type="match status" value="1"/>
</dbReference>
<dbReference type="InterPro" id="IPR013666">
    <property type="entry name" value="PH_pln"/>
</dbReference>